<dbReference type="EMBL" id="FAOZ01000031">
    <property type="protein sequence ID" value="CUU59740.1"/>
    <property type="molecule type" value="Genomic_DNA"/>
</dbReference>
<dbReference type="InterPro" id="IPR047629">
    <property type="entry name" value="IS1182_transpos"/>
</dbReference>
<keyword evidence="4" id="KW-1185">Reference proteome</keyword>
<proteinExistence type="predicted"/>
<organism evidence="3 4">
    <name type="scientific">Parafrankia irregularis</name>
    <dbReference type="NCBI Taxonomy" id="795642"/>
    <lineage>
        <taxon>Bacteria</taxon>
        <taxon>Bacillati</taxon>
        <taxon>Actinomycetota</taxon>
        <taxon>Actinomycetes</taxon>
        <taxon>Frankiales</taxon>
        <taxon>Frankiaceae</taxon>
        <taxon>Parafrankia</taxon>
    </lineage>
</organism>
<accession>A0A0S4QXW9</accession>
<dbReference type="PANTHER" id="PTHR35604:SF2">
    <property type="entry name" value="TRANSPOSASE INSH FOR INSERTION SEQUENCE ELEMENT IS5A-RELATED"/>
    <property type="match status" value="1"/>
</dbReference>
<name>A0A0S4QXW9_9ACTN</name>
<evidence type="ECO:0000259" key="2">
    <source>
        <dbReference type="Pfam" id="PF13751"/>
    </source>
</evidence>
<dbReference type="Pfam" id="PF05598">
    <property type="entry name" value="DUF772"/>
    <property type="match status" value="1"/>
</dbReference>
<dbReference type="AlphaFoldDB" id="A0A0S4QXW9"/>
<reference evidence="4" key="1">
    <citation type="submission" date="2015-11" db="EMBL/GenBank/DDBJ databases">
        <authorList>
            <person name="Varghese N."/>
        </authorList>
    </citation>
    <scope>NUCLEOTIDE SEQUENCE [LARGE SCALE GENOMIC DNA]</scope>
    <source>
        <strain evidence="4">DSM 45899</strain>
    </source>
</reference>
<dbReference type="NCBIfam" id="NF033551">
    <property type="entry name" value="transpos_IS1182"/>
    <property type="match status" value="1"/>
</dbReference>
<dbReference type="InterPro" id="IPR025668">
    <property type="entry name" value="Tnp_DDE_dom"/>
</dbReference>
<feature type="domain" description="Transposase DDE" evidence="2">
    <location>
        <begin position="429"/>
        <end position="549"/>
    </location>
</feature>
<dbReference type="Pfam" id="PF13751">
    <property type="entry name" value="DDE_Tnp_1_6"/>
    <property type="match status" value="1"/>
</dbReference>
<evidence type="ECO:0000313" key="4">
    <source>
        <dbReference type="Proteomes" id="UP000198802"/>
    </source>
</evidence>
<dbReference type="PANTHER" id="PTHR35604">
    <property type="entry name" value="TRANSPOSASE INSH FOR INSERTION SEQUENCE ELEMENT IS5A-RELATED"/>
    <property type="match status" value="1"/>
</dbReference>
<protein>
    <submittedName>
        <fullName evidence="3">Transposase</fullName>
    </submittedName>
</protein>
<dbReference type="Proteomes" id="UP000198802">
    <property type="component" value="Unassembled WGS sequence"/>
</dbReference>
<gene>
    <name evidence="3" type="ORF">Ga0074812_13138</name>
</gene>
<evidence type="ECO:0000313" key="3">
    <source>
        <dbReference type="EMBL" id="CUU59740.1"/>
    </source>
</evidence>
<feature type="domain" description="Transposase InsH N-terminal" evidence="1">
    <location>
        <begin position="47"/>
        <end position="117"/>
    </location>
</feature>
<sequence length="575" mass="63590">MMLVVSLQPRPWPEVPPLTAQVARAAFPKGNLAMRIRDELGVVYEDGRFTGAFGVRGRPGISPAQLMMATVLQFAENLTDRQAADAVRDRMSWKYALGLDLDDPGFDASVFTEFRTRLVAGDLATHALDALLARLVAQGLLTAGGRARTDSTHVLGAIRQLCRLELAGETVRAALEALASAAPAWLGGVIDDSWQRRYGARVDTWRLPASETKRKALMVEYGRDGYHLLAAVHARDAPVWLRQIPAVDVLRRVWVQQFYRYTTGSGTEVVRRRENTSEGGDGLPPGRDRLISPYDLDTRHSLKRDQSWDGYKVHLTETCTPPDPAPAPDTTGRGDVPNLIIGVLTTPATTPDAAALDDIHTELDRNGLAPDEHLLDSGYPSANQIIHSARAYGIRLVTPILLDHSHQAKARAGYDKASFSFDFDRRRGTCPQGRTSSTWNPSRQRAAEVIVVTWTKATCGPCPAREQCTKGKQRHITLRDRELHEATVTARAAQTTDEWKRRYAARSGIEGTIRQTTHVTGIRTARYRGLSKTSLEHTIAATAINMIRLDAYWTGKPLDRTRTTHLTRLDLTHAA</sequence>
<evidence type="ECO:0000259" key="1">
    <source>
        <dbReference type="Pfam" id="PF05598"/>
    </source>
</evidence>
<dbReference type="InterPro" id="IPR008490">
    <property type="entry name" value="Transposase_InsH_N"/>
</dbReference>